<organism evidence="8 9">
    <name type="scientific">Spirodela intermedia</name>
    <name type="common">Intermediate duckweed</name>
    <dbReference type="NCBI Taxonomy" id="51605"/>
    <lineage>
        <taxon>Eukaryota</taxon>
        <taxon>Viridiplantae</taxon>
        <taxon>Streptophyta</taxon>
        <taxon>Embryophyta</taxon>
        <taxon>Tracheophyta</taxon>
        <taxon>Spermatophyta</taxon>
        <taxon>Magnoliopsida</taxon>
        <taxon>Liliopsida</taxon>
        <taxon>Araceae</taxon>
        <taxon>Lemnoideae</taxon>
        <taxon>Spirodela</taxon>
    </lineage>
</organism>
<accession>A0A7I8L0T2</accession>
<dbReference type="InterPro" id="IPR003377">
    <property type="entry name" value="Cornichon"/>
</dbReference>
<evidence type="ECO:0000313" key="9">
    <source>
        <dbReference type="Proteomes" id="UP000663760"/>
    </source>
</evidence>
<evidence type="ECO:0000256" key="3">
    <source>
        <dbReference type="ARBA" id="ARBA00022692"/>
    </source>
</evidence>
<dbReference type="SMART" id="SM01398">
    <property type="entry name" value="Cornichon"/>
    <property type="match status" value="1"/>
</dbReference>
<gene>
    <name evidence="7" type="ORF">SI7747_10013245</name>
    <name evidence="8" type="ORF">SI8410_10014335</name>
</gene>
<keyword evidence="4 6" id="KW-1133">Transmembrane helix</keyword>
<dbReference type="AlphaFoldDB" id="A0A7I8L0T2"/>
<dbReference type="OrthoDB" id="434393at2759"/>
<keyword evidence="9" id="KW-1185">Reference proteome</keyword>
<protein>
    <submittedName>
        <fullName evidence="8">Uncharacterized protein</fullName>
    </submittedName>
</protein>
<reference evidence="8" key="1">
    <citation type="submission" date="2020-02" db="EMBL/GenBank/DDBJ databases">
        <authorList>
            <person name="Scholz U."/>
            <person name="Mascher M."/>
            <person name="Fiebig A."/>
        </authorList>
    </citation>
    <scope>NUCLEOTIDE SEQUENCE</scope>
</reference>
<keyword evidence="5 6" id="KW-0472">Membrane</keyword>
<evidence type="ECO:0000256" key="2">
    <source>
        <dbReference type="ARBA" id="ARBA00010095"/>
    </source>
</evidence>
<comment type="subcellular location">
    <subcellularLocation>
        <location evidence="1">Membrane</location>
        <topology evidence="1">Multi-pass membrane protein</topology>
    </subcellularLocation>
</comment>
<dbReference type="GO" id="GO:0016192">
    <property type="term" value="P:vesicle-mediated transport"/>
    <property type="evidence" value="ECO:0007669"/>
    <property type="project" value="InterPro"/>
</dbReference>
<feature type="transmembrane region" description="Helical" evidence="6">
    <location>
        <begin position="111"/>
        <end position="133"/>
    </location>
</feature>
<comment type="similarity">
    <text evidence="2">Belongs to the cornichon family.</text>
</comment>
<dbReference type="GO" id="GO:0016020">
    <property type="term" value="C:membrane"/>
    <property type="evidence" value="ECO:0007669"/>
    <property type="project" value="UniProtKB-SubCell"/>
</dbReference>
<evidence type="ECO:0000256" key="4">
    <source>
        <dbReference type="ARBA" id="ARBA00022989"/>
    </source>
</evidence>
<dbReference type="Proteomes" id="UP000663760">
    <property type="component" value="Chromosome 10"/>
</dbReference>
<sequence length="136" mass="15825">MAATVFVLLAAFFILFGLLGLLIYQLMCLSDLELDYVNPYDSASRINAVVVPEFALHGFLSLIFLFSGHWLMFLFCVPILCYNVRLYHQKQHLVDVTEIFSQLGREKMRRLIKLAGFIILLFLSLFWLIWTVLEED</sequence>
<keyword evidence="3 6" id="KW-0812">Transmembrane</keyword>
<dbReference type="EMBL" id="LR746273">
    <property type="protein sequence ID" value="CAA7403657.1"/>
    <property type="molecule type" value="Genomic_DNA"/>
</dbReference>
<proteinExistence type="inferred from homology"/>
<evidence type="ECO:0000313" key="8">
    <source>
        <dbReference type="EMBL" id="CAA7403657.1"/>
    </source>
</evidence>
<feature type="transmembrane region" description="Helical" evidence="6">
    <location>
        <begin position="54"/>
        <end position="82"/>
    </location>
</feature>
<dbReference type="EMBL" id="LR743597">
    <property type="protein sequence ID" value="CAA2627592.1"/>
    <property type="molecule type" value="Genomic_DNA"/>
</dbReference>
<evidence type="ECO:0000256" key="6">
    <source>
        <dbReference type="SAM" id="Phobius"/>
    </source>
</evidence>
<evidence type="ECO:0000256" key="5">
    <source>
        <dbReference type="ARBA" id="ARBA00023136"/>
    </source>
</evidence>
<name>A0A7I8L0T2_SPIIN</name>
<evidence type="ECO:0000256" key="1">
    <source>
        <dbReference type="ARBA" id="ARBA00004141"/>
    </source>
</evidence>
<dbReference type="PANTHER" id="PTHR12290">
    <property type="entry name" value="CORNICHON-RELATED"/>
    <property type="match status" value="1"/>
</dbReference>
<evidence type="ECO:0000313" key="7">
    <source>
        <dbReference type="EMBL" id="CAA2627592.1"/>
    </source>
</evidence>
<dbReference type="Pfam" id="PF03311">
    <property type="entry name" value="Cornichon"/>
    <property type="match status" value="1"/>
</dbReference>